<gene>
    <name evidence="2" type="ORF">PR048_024690</name>
</gene>
<proteinExistence type="predicted"/>
<feature type="compositionally biased region" description="Basic and acidic residues" evidence="1">
    <location>
        <begin position="1"/>
        <end position="11"/>
    </location>
</feature>
<protein>
    <submittedName>
        <fullName evidence="2">Uncharacterized protein</fullName>
    </submittedName>
</protein>
<dbReference type="Proteomes" id="UP001159363">
    <property type="component" value="Chromosome 9"/>
</dbReference>
<organism evidence="2 3">
    <name type="scientific">Dryococelus australis</name>
    <dbReference type="NCBI Taxonomy" id="614101"/>
    <lineage>
        <taxon>Eukaryota</taxon>
        <taxon>Metazoa</taxon>
        <taxon>Ecdysozoa</taxon>
        <taxon>Arthropoda</taxon>
        <taxon>Hexapoda</taxon>
        <taxon>Insecta</taxon>
        <taxon>Pterygota</taxon>
        <taxon>Neoptera</taxon>
        <taxon>Polyneoptera</taxon>
        <taxon>Phasmatodea</taxon>
        <taxon>Verophasmatodea</taxon>
        <taxon>Anareolatae</taxon>
        <taxon>Phasmatidae</taxon>
        <taxon>Eurycanthinae</taxon>
        <taxon>Dryococelus</taxon>
    </lineage>
</organism>
<dbReference type="EMBL" id="JARBHB010000010">
    <property type="protein sequence ID" value="KAJ8873854.1"/>
    <property type="molecule type" value="Genomic_DNA"/>
</dbReference>
<comment type="caution">
    <text evidence="2">The sequence shown here is derived from an EMBL/GenBank/DDBJ whole genome shotgun (WGS) entry which is preliminary data.</text>
</comment>
<evidence type="ECO:0000313" key="2">
    <source>
        <dbReference type="EMBL" id="KAJ8873854.1"/>
    </source>
</evidence>
<feature type="region of interest" description="Disordered" evidence="1">
    <location>
        <begin position="1"/>
        <end position="29"/>
    </location>
</feature>
<accession>A0ABQ9GPC6</accession>
<evidence type="ECO:0000256" key="1">
    <source>
        <dbReference type="SAM" id="MobiDB-lite"/>
    </source>
</evidence>
<evidence type="ECO:0000313" key="3">
    <source>
        <dbReference type="Proteomes" id="UP001159363"/>
    </source>
</evidence>
<name>A0ABQ9GPC6_9NEOP</name>
<keyword evidence="3" id="KW-1185">Reference proteome</keyword>
<reference evidence="2 3" key="1">
    <citation type="submission" date="2023-02" db="EMBL/GenBank/DDBJ databases">
        <title>LHISI_Scaffold_Assembly.</title>
        <authorList>
            <person name="Stuart O.P."/>
            <person name="Cleave R."/>
            <person name="Magrath M.J.L."/>
            <person name="Mikheyev A.S."/>
        </authorList>
    </citation>
    <scope>NUCLEOTIDE SEQUENCE [LARGE SCALE GENOMIC DNA]</scope>
    <source>
        <strain evidence="2">Daus_M_001</strain>
        <tissue evidence="2">Leg muscle</tissue>
    </source>
</reference>
<sequence length="128" mass="13597">MQGREKQDIPKKIRRPAASSGTIPTCRNFERPRLESNPARLCACGGGGETALAVAPLRPQQHLFASQQGEPSLILGRVTPGFSHVGIRCRWSAGFLGDLPFTPPFHSGTAPYIASSSSALNTSLLKAA</sequence>